<evidence type="ECO:0000256" key="1">
    <source>
        <dbReference type="SAM" id="Phobius"/>
    </source>
</evidence>
<protein>
    <submittedName>
        <fullName evidence="2">DUF975 family protein</fullName>
    </submittedName>
</protein>
<dbReference type="EMBL" id="JAHLFS010000042">
    <property type="protein sequence ID" value="MBU3851662.1"/>
    <property type="molecule type" value="Genomic_DNA"/>
</dbReference>
<evidence type="ECO:0000313" key="3">
    <source>
        <dbReference type="Proteomes" id="UP000777303"/>
    </source>
</evidence>
<dbReference type="PANTHER" id="PTHR40076:SF1">
    <property type="entry name" value="MEMBRANE PROTEIN"/>
    <property type="match status" value="1"/>
</dbReference>
<comment type="caution">
    <text evidence="2">The sequence shown here is derived from an EMBL/GenBank/DDBJ whole genome shotgun (WGS) entry which is preliminary data.</text>
</comment>
<evidence type="ECO:0000313" key="2">
    <source>
        <dbReference type="EMBL" id="MBU3851662.1"/>
    </source>
</evidence>
<feature type="transmembrane region" description="Helical" evidence="1">
    <location>
        <begin position="123"/>
        <end position="149"/>
    </location>
</feature>
<proteinExistence type="predicted"/>
<name>A0A948TJZ2_9LACO</name>
<dbReference type="Proteomes" id="UP000777303">
    <property type="component" value="Unassembled WGS sequence"/>
</dbReference>
<dbReference type="AlphaFoldDB" id="A0A948TJZ2"/>
<dbReference type="InterPro" id="IPR010380">
    <property type="entry name" value="DUF975"/>
</dbReference>
<reference evidence="2" key="2">
    <citation type="submission" date="2021-04" db="EMBL/GenBank/DDBJ databases">
        <authorList>
            <person name="Gilroy R."/>
        </authorList>
    </citation>
    <scope>NUCLEOTIDE SEQUENCE</scope>
    <source>
        <strain evidence="2">F6-6636</strain>
    </source>
</reference>
<keyword evidence="1" id="KW-0812">Transmembrane</keyword>
<dbReference type="Pfam" id="PF06161">
    <property type="entry name" value="DUF975"/>
    <property type="match status" value="1"/>
</dbReference>
<accession>A0A948TJZ2</accession>
<feature type="transmembrane region" description="Helical" evidence="1">
    <location>
        <begin position="53"/>
        <end position="77"/>
    </location>
</feature>
<keyword evidence="1" id="KW-1133">Transmembrane helix</keyword>
<sequence length="191" mass="22160">FGILILSLLGMWLSYGVAYACLAWYRAYQKDQTTFYRIDQPIMAAFKVWTPEYFGTTISILLLTSLFEFLWSLLFIIPGIIKSYAYSQAFLIYYEHVLAGEHVGALQCITESRQLMKGHKWEYFVYSLSFLGWDILASLSFGIGFFWLVPYETITYAGYFDNLIKNRSHHQPLSTVDEAINVEKQALNFSK</sequence>
<dbReference type="PANTHER" id="PTHR40076">
    <property type="entry name" value="MEMBRANE PROTEIN-RELATED"/>
    <property type="match status" value="1"/>
</dbReference>
<feature type="non-terminal residue" evidence="2">
    <location>
        <position position="1"/>
    </location>
</feature>
<reference evidence="2" key="1">
    <citation type="journal article" date="2021" name="PeerJ">
        <title>Extensive microbial diversity within the chicken gut microbiome revealed by metagenomics and culture.</title>
        <authorList>
            <person name="Gilroy R."/>
            <person name="Ravi A."/>
            <person name="Getino M."/>
            <person name="Pursley I."/>
            <person name="Horton D.L."/>
            <person name="Alikhan N.F."/>
            <person name="Baker D."/>
            <person name="Gharbi K."/>
            <person name="Hall N."/>
            <person name="Watson M."/>
            <person name="Adriaenssens E.M."/>
            <person name="Foster-Nyarko E."/>
            <person name="Jarju S."/>
            <person name="Secka A."/>
            <person name="Antonio M."/>
            <person name="Oren A."/>
            <person name="Chaudhuri R.R."/>
            <person name="La Ragione R."/>
            <person name="Hildebrand F."/>
            <person name="Pallen M.J."/>
        </authorList>
    </citation>
    <scope>NUCLEOTIDE SEQUENCE</scope>
    <source>
        <strain evidence="2">F6-6636</strain>
    </source>
</reference>
<gene>
    <name evidence="2" type="ORF">H9901_03080</name>
</gene>
<keyword evidence="1" id="KW-0472">Membrane</keyword>
<organism evidence="2 3">
    <name type="scientific">Candidatus Paralactobacillus gallistercoris</name>
    <dbReference type="NCBI Taxonomy" id="2838724"/>
    <lineage>
        <taxon>Bacteria</taxon>
        <taxon>Bacillati</taxon>
        <taxon>Bacillota</taxon>
        <taxon>Bacilli</taxon>
        <taxon>Lactobacillales</taxon>
        <taxon>Lactobacillaceae</taxon>
        <taxon>Lactobacillus</taxon>
    </lineage>
</organism>